<dbReference type="InterPro" id="IPR011335">
    <property type="entry name" value="Restrct_endonuc-II-like"/>
</dbReference>
<feature type="domain" description="DUF559" evidence="1">
    <location>
        <begin position="2"/>
        <end position="41"/>
    </location>
</feature>
<dbReference type="Gene3D" id="3.40.960.10">
    <property type="entry name" value="VSR Endonuclease"/>
    <property type="match status" value="1"/>
</dbReference>
<feature type="non-terminal residue" evidence="2">
    <location>
        <position position="1"/>
    </location>
</feature>
<dbReference type="EMBL" id="LAZR01043075">
    <property type="protein sequence ID" value="KKL07963.1"/>
    <property type="molecule type" value="Genomic_DNA"/>
</dbReference>
<dbReference type="SUPFAM" id="SSF52980">
    <property type="entry name" value="Restriction endonuclease-like"/>
    <property type="match status" value="1"/>
</dbReference>
<proteinExistence type="predicted"/>
<accession>A0A0F9D791</accession>
<reference evidence="2" key="1">
    <citation type="journal article" date="2015" name="Nature">
        <title>Complex archaea that bridge the gap between prokaryotes and eukaryotes.</title>
        <authorList>
            <person name="Spang A."/>
            <person name="Saw J.H."/>
            <person name="Jorgensen S.L."/>
            <person name="Zaremba-Niedzwiedzka K."/>
            <person name="Martijn J."/>
            <person name="Lind A.E."/>
            <person name="van Eijk R."/>
            <person name="Schleper C."/>
            <person name="Guy L."/>
            <person name="Ettema T.J."/>
        </authorList>
    </citation>
    <scope>NUCLEOTIDE SEQUENCE</scope>
</reference>
<gene>
    <name evidence="2" type="ORF">LCGC14_2580700</name>
</gene>
<organism evidence="2">
    <name type="scientific">marine sediment metagenome</name>
    <dbReference type="NCBI Taxonomy" id="412755"/>
    <lineage>
        <taxon>unclassified sequences</taxon>
        <taxon>metagenomes</taxon>
        <taxon>ecological metagenomes</taxon>
    </lineage>
</organism>
<dbReference type="InterPro" id="IPR007569">
    <property type="entry name" value="DUF559"/>
</dbReference>
<comment type="caution">
    <text evidence="2">The sequence shown here is derived from an EMBL/GenBank/DDBJ whole genome shotgun (WGS) entry which is preliminary data.</text>
</comment>
<sequence>KERDKRQTLFLEGKGYTVLHLWEYEINKSPEKCIEKIKSNIAIH</sequence>
<name>A0A0F9D791_9ZZZZ</name>
<protein>
    <recommendedName>
        <fullName evidence="1">DUF559 domain-containing protein</fullName>
    </recommendedName>
</protein>
<evidence type="ECO:0000259" key="1">
    <source>
        <dbReference type="Pfam" id="PF04480"/>
    </source>
</evidence>
<dbReference type="AlphaFoldDB" id="A0A0F9D791"/>
<evidence type="ECO:0000313" key="2">
    <source>
        <dbReference type="EMBL" id="KKL07963.1"/>
    </source>
</evidence>
<dbReference type="Pfam" id="PF04480">
    <property type="entry name" value="DUF559"/>
    <property type="match status" value="1"/>
</dbReference>